<accession>A0AAV7JPE2</accession>
<dbReference type="EMBL" id="JAKMXF010000310">
    <property type="protein sequence ID" value="KAI6650692.1"/>
    <property type="molecule type" value="Genomic_DNA"/>
</dbReference>
<proteinExistence type="predicted"/>
<feature type="coiled-coil region" evidence="1">
    <location>
        <begin position="155"/>
        <end position="190"/>
    </location>
</feature>
<organism evidence="2 3">
    <name type="scientific">Oopsacas minuta</name>
    <dbReference type="NCBI Taxonomy" id="111878"/>
    <lineage>
        <taxon>Eukaryota</taxon>
        <taxon>Metazoa</taxon>
        <taxon>Porifera</taxon>
        <taxon>Hexactinellida</taxon>
        <taxon>Hexasterophora</taxon>
        <taxon>Lyssacinosida</taxon>
        <taxon>Leucopsacidae</taxon>
        <taxon>Oopsacas</taxon>
    </lineage>
</organism>
<dbReference type="InterPro" id="IPR038827">
    <property type="entry name" value="CCDC152"/>
</dbReference>
<dbReference type="PANTHER" id="PTHR35253:SF1">
    <property type="entry name" value="COILED-COIL DOMAIN-CONTAINING PROTEIN 152"/>
    <property type="match status" value="1"/>
</dbReference>
<sequence length="250" mass="29290">MNISEENIDIESSLQLLSSFELKCNEMVSENIQLQEQLTLATESKTESKKQLQDKMLHIQLLQDSVDTVQSALGQHLVQQEENSNLKSRIKELELKAEGVTLSFENERESWRINLKELECKQEAEIDEIKEEQLFTVVNLNKKFDHEITLRDKKISELEGQLNVAEKDKKEEITKLKLEYEARLMKAMRQNSISSHQNQTGNAGMNNSQDIYRRKLEHMQQLHSREVVCLKQKINELQERANPKQRTHLY</sequence>
<feature type="coiled-coil region" evidence="1">
    <location>
        <begin position="76"/>
        <end position="103"/>
    </location>
</feature>
<gene>
    <name evidence="2" type="ORF">LOD99_7743</name>
</gene>
<dbReference type="AlphaFoldDB" id="A0AAV7JPE2"/>
<protein>
    <submittedName>
        <fullName evidence="2">Coiled-coil domain-containing protein</fullName>
    </submittedName>
</protein>
<evidence type="ECO:0000313" key="3">
    <source>
        <dbReference type="Proteomes" id="UP001165289"/>
    </source>
</evidence>
<evidence type="ECO:0000313" key="2">
    <source>
        <dbReference type="EMBL" id="KAI6650692.1"/>
    </source>
</evidence>
<keyword evidence="3" id="KW-1185">Reference proteome</keyword>
<comment type="caution">
    <text evidence="2">The sequence shown here is derived from an EMBL/GenBank/DDBJ whole genome shotgun (WGS) entry which is preliminary data.</text>
</comment>
<dbReference type="PANTHER" id="PTHR35253">
    <property type="entry name" value="COILED-COIL DOMAIN-CONTAINING PROTEIN 152"/>
    <property type="match status" value="1"/>
</dbReference>
<dbReference type="Proteomes" id="UP001165289">
    <property type="component" value="Unassembled WGS sequence"/>
</dbReference>
<keyword evidence="1" id="KW-0175">Coiled coil</keyword>
<evidence type="ECO:0000256" key="1">
    <source>
        <dbReference type="SAM" id="Coils"/>
    </source>
</evidence>
<reference evidence="2 3" key="1">
    <citation type="journal article" date="2023" name="BMC Biol.">
        <title>The compact genome of the sponge Oopsacas minuta (Hexactinellida) is lacking key metazoan core genes.</title>
        <authorList>
            <person name="Santini S."/>
            <person name="Schenkelaars Q."/>
            <person name="Jourda C."/>
            <person name="Duchesne M."/>
            <person name="Belahbib H."/>
            <person name="Rocher C."/>
            <person name="Selva M."/>
            <person name="Riesgo A."/>
            <person name="Vervoort M."/>
            <person name="Leys S.P."/>
            <person name="Kodjabachian L."/>
            <person name="Le Bivic A."/>
            <person name="Borchiellini C."/>
            <person name="Claverie J.M."/>
            <person name="Renard E."/>
        </authorList>
    </citation>
    <scope>NUCLEOTIDE SEQUENCE [LARGE SCALE GENOMIC DNA]</scope>
    <source>
        <strain evidence="2">SPO-2</strain>
    </source>
</reference>
<name>A0AAV7JPE2_9METZ</name>